<comment type="caution">
    <text evidence="3">The sequence shown here is derived from an EMBL/GenBank/DDBJ whole genome shotgun (WGS) entry which is preliminary data.</text>
</comment>
<organism evidence="3 4">
    <name type="scientific">Cristinia sonorae</name>
    <dbReference type="NCBI Taxonomy" id="1940300"/>
    <lineage>
        <taxon>Eukaryota</taxon>
        <taxon>Fungi</taxon>
        <taxon>Dikarya</taxon>
        <taxon>Basidiomycota</taxon>
        <taxon>Agaricomycotina</taxon>
        <taxon>Agaricomycetes</taxon>
        <taxon>Agaricomycetidae</taxon>
        <taxon>Agaricales</taxon>
        <taxon>Pleurotineae</taxon>
        <taxon>Stephanosporaceae</taxon>
        <taxon>Cristinia</taxon>
    </lineage>
</organism>
<feature type="transmembrane region" description="Helical" evidence="2">
    <location>
        <begin position="43"/>
        <end position="68"/>
    </location>
</feature>
<proteinExistence type="predicted"/>
<feature type="compositionally biased region" description="Basic and acidic residues" evidence="1">
    <location>
        <begin position="137"/>
        <end position="146"/>
    </location>
</feature>
<keyword evidence="2" id="KW-0812">Transmembrane</keyword>
<feature type="transmembrane region" description="Helical" evidence="2">
    <location>
        <begin position="7"/>
        <end position="23"/>
    </location>
</feature>
<dbReference type="AlphaFoldDB" id="A0A8K0UYH8"/>
<keyword evidence="4" id="KW-1185">Reference proteome</keyword>
<reference evidence="3" key="1">
    <citation type="journal article" date="2021" name="New Phytol.">
        <title>Evolutionary innovations through gain and loss of genes in the ectomycorrhizal Boletales.</title>
        <authorList>
            <person name="Wu G."/>
            <person name="Miyauchi S."/>
            <person name="Morin E."/>
            <person name="Kuo A."/>
            <person name="Drula E."/>
            <person name="Varga T."/>
            <person name="Kohler A."/>
            <person name="Feng B."/>
            <person name="Cao Y."/>
            <person name="Lipzen A."/>
            <person name="Daum C."/>
            <person name="Hundley H."/>
            <person name="Pangilinan J."/>
            <person name="Johnson J."/>
            <person name="Barry K."/>
            <person name="LaButti K."/>
            <person name="Ng V."/>
            <person name="Ahrendt S."/>
            <person name="Min B."/>
            <person name="Choi I.G."/>
            <person name="Park H."/>
            <person name="Plett J.M."/>
            <person name="Magnuson J."/>
            <person name="Spatafora J.W."/>
            <person name="Nagy L.G."/>
            <person name="Henrissat B."/>
            <person name="Grigoriev I.V."/>
            <person name="Yang Z.L."/>
            <person name="Xu J."/>
            <person name="Martin F.M."/>
        </authorList>
    </citation>
    <scope>NUCLEOTIDE SEQUENCE</scope>
    <source>
        <strain evidence="3">KKN 215</strain>
    </source>
</reference>
<dbReference type="OrthoDB" id="3246365at2759"/>
<evidence type="ECO:0000313" key="4">
    <source>
        <dbReference type="Proteomes" id="UP000813824"/>
    </source>
</evidence>
<name>A0A8K0UYH8_9AGAR</name>
<feature type="compositionally biased region" description="Basic and acidic residues" evidence="1">
    <location>
        <begin position="114"/>
        <end position="125"/>
    </location>
</feature>
<evidence type="ECO:0000256" key="1">
    <source>
        <dbReference type="SAM" id="MobiDB-lite"/>
    </source>
</evidence>
<keyword evidence="2" id="KW-0472">Membrane</keyword>
<keyword evidence="2" id="KW-1133">Transmembrane helix</keyword>
<gene>
    <name evidence="3" type="ORF">BXZ70DRAFT_913115</name>
</gene>
<feature type="region of interest" description="Disordered" evidence="1">
    <location>
        <begin position="114"/>
        <end position="190"/>
    </location>
</feature>
<feature type="transmembrane region" description="Helical" evidence="2">
    <location>
        <begin position="80"/>
        <end position="102"/>
    </location>
</feature>
<evidence type="ECO:0000256" key="2">
    <source>
        <dbReference type="SAM" id="Phobius"/>
    </source>
</evidence>
<protein>
    <submittedName>
        <fullName evidence="3">Uncharacterized protein</fullName>
    </submittedName>
</protein>
<sequence length="307" mass="34034">MNLNISLPLLCALGIRILINLLNPEHTASTSDHILLGLWQGILLYYFLVTLPDLAPVVGIAIAAKLVFDFTRQYEDTSSNCITTVIGIAIGLLVTNVISQFLEEAGIVAPAKGDVRTKDRDRERSASNGVPIVPSPRELHAHEPSSRRLRLVSFGRANPDRHRSSRHVSQPHESRSRHREHDRHGFDHDLSIRDVVSPAPTHAHSIDTQPSISIESCPSSIDPQGLLSPAERQVAILRARASLADSERRRFKEERKWALSQGNKARANQLAWQVKRFAALMESYHREADAKVVEGTPSSVHVAACHV</sequence>
<evidence type="ECO:0000313" key="3">
    <source>
        <dbReference type="EMBL" id="KAH8107893.1"/>
    </source>
</evidence>
<dbReference type="Proteomes" id="UP000813824">
    <property type="component" value="Unassembled WGS sequence"/>
</dbReference>
<dbReference type="EMBL" id="JAEVFJ010000001">
    <property type="protein sequence ID" value="KAH8107893.1"/>
    <property type="molecule type" value="Genomic_DNA"/>
</dbReference>
<accession>A0A8K0UYH8</accession>